<feature type="region of interest" description="Disordered" evidence="1">
    <location>
        <begin position="103"/>
        <end position="130"/>
    </location>
</feature>
<evidence type="ECO:0000256" key="1">
    <source>
        <dbReference type="SAM" id="MobiDB-lite"/>
    </source>
</evidence>
<protein>
    <submittedName>
        <fullName evidence="2">Uncharacterized protein</fullName>
    </submittedName>
</protein>
<feature type="compositionally biased region" description="Basic and acidic residues" evidence="1">
    <location>
        <begin position="121"/>
        <end position="130"/>
    </location>
</feature>
<reference evidence="2" key="1">
    <citation type="submission" date="2015-11" db="EMBL/GenBank/DDBJ databases">
        <title>De novo transcriptome assembly of four potential Pierce s Disease insect vectors from Arizona vineyards.</title>
        <authorList>
            <person name="Tassone E.E."/>
        </authorList>
    </citation>
    <scope>NUCLEOTIDE SEQUENCE</scope>
</reference>
<sequence length="145" mass="16918">MQKKLKRAKTKVFRVKNQEIHLCRKAMLISANHHKCSIVASSFLQTYEDELERLQKISDAIKRVQLPNFSPDSQDLSRHNLLPKVNTPVALSDPPVKEVEAYEKKLESKGESKMRSMLTTARRDRQRREKQQMVYHFNISVNADL</sequence>
<gene>
    <name evidence="2" type="ORF">g.48613</name>
</gene>
<organism evidence="2">
    <name type="scientific">Graphocephala atropunctata</name>
    <dbReference type="NCBI Taxonomy" id="36148"/>
    <lineage>
        <taxon>Eukaryota</taxon>
        <taxon>Metazoa</taxon>
        <taxon>Ecdysozoa</taxon>
        <taxon>Arthropoda</taxon>
        <taxon>Hexapoda</taxon>
        <taxon>Insecta</taxon>
        <taxon>Pterygota</taxon>
        <taxon>Neoptera</taxon>
        <taxon>Paraneoptera</taxon>
        <taxon>Hemiptera</taxon>
        <taxon>Auchenorrhyncha</taxon>
        <taxon>Membracoidea</taxon>
        <taxon>Cicadellidae</taxon>
        <taxon>Cicadellinae</taxon>
        <taxon>Cicadellini</taxon>
        <taxon>Graphocephala</taxon>
    </lineage>
</organism>
<dbReference type="EMBL" id="GEBQ01018805">
    <property type="protein sequence ID" value="JAT21172.1"/>
    <property type="molecule type" value="Transcribed_RNA"/>
</dbReference>
<feature type="compositionally biased region" description="Basic and acidic residues" evidence="1">
    <location>
        <begin position="103"/>
        <end position="114"/>
    </location>
</feature>
<name>A0A1B6LBW0_9HEMI</name>
<dbReference type="AlphaFoldDB" id="A0A1B6LBW0"/>
<evidence type="ECO:0000313" key="2">
    <source>
        <dbReference type="EMBL" id="JAT21172.1"/>
    </source>
</evidence>
<proteinExistence type="predicted"/>
<accession>A0A1B6LBW0</accession>